<feature type="domain" description="DM14" evidence="2">
    <location>
        <begin position="46"/>
        <end position="104"/>
    </location>
</feature>
<sequence>EEEEEDEGGTKGAKPSTPSGPPPKQPPPPRNSQPAPKPSGKAQQQLEFLELRRKQLAQAALRAKRRNDLEGAKLLLRRAKGIEGLIGAARGGLPVDIAQVPEVPLDGAEFELGPGRGVPMPPEATKTFLQLAGSLRRQHQMCLTYSRQFAHLGNISE</sequence>
<dbReference type="EMBL" id="VZRL01007073">
    <property type="protein sequence ID" value="NWV30238.1"/>
    <property type="molecule type" value="Genomic_DNA"/>
</dbReference>
<dbReference type="InterPro" id="IPR006608">
    <property type="entry name" value="CC2D1A/B_DM14"/>
</dbReference>
<dbReference type="InterPro" id="IPR039725">
    <property type="entry name" value="CC2D1A/B"/>
</dbReference>
<evidence type="ECO:0000313" key="3">
    <source>
        <dbReference type="EMBL" id="NWV30238.1"/>
    </source>
</evidence>
<feature type="region of interest" description="Disordered" evidence="1">
    <location>
        <begin position="1"/>
        <end position="45"/>
    </location>
</feature>
<proteinExistence type="predicted"/>
<dbReference type="SMART" id="SM00685">
    <property type="entry name" value="DM14"/>
    <property type="match status" value="1"/>
</dbReference>
<dbReference type="GO" id="GO:0001227">
    <property type="term" value="F:DNA-binding transcription repressor activity, RNA polymerase II-specific"/>
    <property type="evidence" value="ECO:0007669"/>
    <property type="project" value="InterPro"/>
</dbReference>
<evidence type="ECO:0000313" key="4">
    <source>
        <dbReference type="Proteomes" id="UP000571324"/>
    </source>
</evidence>
<keyword evidence="4" id="KW-1185">Reference proteome</keyword>
<feature type="non-terminal residue" evidence="3">
    <location>
        <position position="1"/>
    </location>
</feature>
<gene>
    <name evidence="3" type="primary">Cc2d1a_0</name>
    <name evidence="3" type="ORF">ORISOL_R16167</name>
</gene>
<dbReference type="AlphaFoldDB" id="A0A7K6DW62"/>
<accession>A0A7K6DW62</accession>
<feature type="compositionally biased region" description="Pro residues" evidence="1">
    <location>
        <begin position="18"/>
        <end position="37"/>
    </location>
</feature>
<dbReference type="Proteomes" id="UP000571324">
    <property type="component" value="Unassembled WGS sequence"/>
</dbReference>
<feature type="non-terminal residue" evidence="3">
    <location>
        <position position="157"/>
    </location>
</feature>
<reference evidence="3 4" key="1">
    <citation type="submission" date="2019-09" db="EMBL/GenBank/DDBJ databases">
        <title>Bird 10,000 Genomes (B10K) Project - Family phase.</title>
        <authorList>
            <person name="Zhang G."/>
        </authorList>
    </citation>
    <scope>NUCLEOTIDE SEQUENCE [LARGE SCALE GENOMIC DNA]</scope>
    <source>
        <strain evidence="3">B10K-DU-029-52</strain>
    </source>
</reference>
<dbReference type="PANTHER" id="PTHR13076">
    <property type="entry name" value="COILED-COIL AND C2 DOMAIN-CONTAINING PROTEIN 1-LIKE"/>
    <property type="match status" value="1"/>
</dbReference>
<evidence type="ECO:0000256" key="1">
    <source>
        <dbReference type="SAM" id="MobiDB-lite"/>
    </source>
</evidence>
<evidence type="ECO:0000259" key="2">
    <source>
        <dbReference type="SMART" id="SM00685"/>
    </source>
</evidence>
<organism evidence="3 4">
    <name type="scientific">Origma solitaria</name>
    <dbReference type="NCBI Taxonomy" id="720586"/>
    <lineage>
        <taxon>Eukaryota</taxon>
        <taxon>Metazoa</taxon>
        <taxon>Chordata</taxon>
        <taxon>Craniata</taxon>
        <taxon>Vertebrata</taxon>
        <taxon>Euteleostomi</taxon>
        <taxon>Archelosauria</taxon>
        <taxon>Archosauria</taxon>
        <taxon>Dinosauria</taxon>
        <taxon>Saurischia</taxon>
        <taxon>Theropoda</taxon>
        <taxon>Coelurosauria</taxon>
        <taxon>Aves</taxon>
        <taxon>Neognathae</taxon>
        <taxon>Neoaves</taxon>
        <taxon>Telluraves</taxon>
        <taxon>Australaves</taxon>
        <taxon>Passeriformes</taxon>
        <taxon>Meliphagoidea</taxon>
        <taxon>Acanthizidae</taxon>
        <taxon>Origma</taxon>
    </lineage>
</organism>
<comment type="caution">
    <text evidence="3">The sequence shown here is derived from an EMBL/GenBank/DDBJ whole genome shotgun (WGS) entry which is preliminary data.</text>
</comment>
<name>A0A7K6DW62_9PASS</name>
<dbReference type="PANTHER" id="PTHR13076:SF8">
    <property type="entry name" value="COILED-COIL AND C2 DOMAIN-CONTAINING PROTEIN 1A"/>
    <property type="match status" value="1"/>
</dbReference>
<protein>
    <submittedName>
        <fullName evidence="3">C2D1A protein</fullName>
    </submittedName>
</protein>
<dbReference type="OrthoDB" id="19996at2759"/>